<dbReference type="Proteomes" id="UP001310890">
    <property type="component" value="Unassembled WGS sequence"/>
</dbReference>
<reference evidence="2" key="1">
    <citation type="submission" date="2023-08" db="EMBL/GenBank/DDBJ databases">
        <title>Black Yeasts Isolated from many extreme environments.</title>
        <authorList>
            <person name="Coleine C."/>
            <person name="Stajich J.E."/>
            <person name="Selbmann L."/>
        </authorList>
    </citation>
    <scope>NUCLEOTIDE SEQUENCE</scope>
    <source>
        <strain evidence="2">CCFEE 5401</strain>
    </source>
</reference>
<sequence>MPKAKGHAKPKPTHNSPLSTSSRRAPPKVKDPKTSHLYTDDNPSTTIHGTGFKDSAAAERTLNLIQNRSLLYQWQTVNTMYNRAKHHPSMKKGIPGAASTADMRSAMEIFGTWLETTYPAQKAALRAGGFKPLLSKKVMERYLPLVLASGSVHLEAKAFAEMYVSLAPGKKMGNVLVDPLKPTEADWERKRYDALCALVPEEKITQGAATSWSARELWTGEEGGVVSERHLACIAWGWSPVGEGKLP</sequence>
<name>A0AAN7TGC2_9PEZI</name>
<accession>A0AAN7TGC2</accession>
<comment type="caution">
    <text evidence="2">The sequence shown here is derived from an EMBL/GenBank/DDBJ whole genome shotgun (WGS) entry which is preliminary data.</text>
</comment>
<gene>
    <name evidence="2" type="ORF">LTR62_004708</name>
</gene>
<evidence type="ECO:0000313" key="3">
    <source>
        <dbReference type="Proteomes" id="UP001310890"/>
    </source>
</evidence>
<dbReference type="EMBL" id="JAVRRL010000036">
    <property type="protein sequence ID" value="KAK5111788.1"/>
    <property type="molecule type" value="Genomic_DNA"/>
</dbReference>
<proteinExistence type="predicted"/>
<feature type="compositionally biased region" description="Basic residues" evidence="1">
    <location>
        <begin position="1"/>
        <end position="12"/>
    </location>
</feature>
<feature type="compositionally biased region" description="Polar residues" evidence="1">
    <location>
        <begin position="13"/>
        <end position="23"/>
    </location>
</feature>
<evidence type="ECO:0000313" key="2">
    <source>
        <dbReference type="EMBL" id="KAK5111788.1"/>
    </source>
</evidence>
<evidence type="ECO:0000256" key="1">
    <source>
        <dbReference type="SAM" id="MobiDB-lite"/>
    </source>
</evidence>
<feature type="region of interest" description="Disordered" evidence="1">
    <location>
        <begin position="1"/>
        <end position="48"/>
    </location>
</feature>
<dbReference type="AlphaFoldDB" id="A0AAN7TGC2"/>
<protein>
    <submittedName>
        <fullName evidence="2">Uncharacterized protein</fullName>
    </submittedName>
</protein>
<organism evidence="2 3">
    <name type="scientific">Meristemomyces frigidus</name>
    <dbReference type="NCBI Taxonomy" id="1508187"/>
    <lineage>
        <taxon>Eukaryota</taxon>
        <taxon>Fungi</taxon>
        <taxon>Dikarya</taxon>
        <taxon>Ascomycota</taxon>
        <taxon>Pezizomycotina</taxon>
        <taxon>Dothideomycetes</taxon>
        <taxon>Dothideomycetidae</taxon>
        <taxon>Mycosphaerellales</taxon>
        <taxon>Teratosphaeriaceae</taxon>
        <taxon>Meristemomyces</taxon>
    </lineage>
</organism>